<name>A0ABN6VFC4_9HYPH</name>
<gene>
    <name evidence="1" type="ORF">SS37A_18170</name>
</gene>
<sequence length="55" mass="6387">MAPLPPVDTSTPPPMLPRAARERMRICAEEWEKHKRASRAAQPLWREFATECLTR</sequence>
<proteinExistence type="predicted"/>
<accession>A0ABN6VFC4</accession>
<evidence type="ECO:0000313" key="1">
    <source>
        <dbReference type="EMBL" id="BDV34288.1"/>
    </source>
</evidence>
<protein>
    <submittedName>
        <fullName evidence="1">Uncharacterized protein</fullName>
    </submittedName>
</protein>
<dbReference type="Proteomes" id="UP001317629">
    <property type="component" value="Chromosome"/>
</dbReference>
<dbReference type="EMBL" id="AP027142">
    <property type="protein sequence ID" value="BDV34288.1"/>
    <property type="molecule type" value="Genomic_DNA"/>
</dbReference>
<evidence type="ECO:0000313" key="2">
    <source>
        <dbReference type="Proteomes" id="UP001317629"/>
    </source>
</evidence>
<organism evidence="1 2">
    <name type="scientific">Methylocystis iwaonis</name>
    <dbReference type="NCBI Taxonomy" id="2885079"/>
    <lineage>
        <taxon>Bacteria</taxon>
        <taxon>Pseudomonadati</taxon>
        <taxon>Pseudomonadota</taxon>
        <taxon>Alphaproteobacteria</taxon>
        <taxon>Hyphomicrobiales</taxon>
        <taxon>Methylocystaceae</taxon>
        <taxon>Methylocystis</taxon>
    </lineage>
</organism>
<keyword evidence="2" id="KW-1185">Reference proteome</keyword>
<reference evidence="1 2" key="1">
    <citation type="journal article" date="2023" name="Int. J. Syst. Evol. Microbiol.">
        <title>Methylocystis iwaonis sp. nov., a type II methane-oxidizing bacterium from surface soil of a rice paddy field in Japan, and emended description of the genus Methylocystis (ex Whittenbury et al. 1970) Bowman et al. 1993.</title>
        <authorList>
            <person name="Kaise H."/>
            <person name="Sawadogo J.B."/>
            <person name="Alam M.S."/>
            <person name="Ueno C."/>
            <person name="Dianou D."/>
            <person name="Shinjo R."/>
            <person name="Asakawa S."/>
        </authorList>
    </citation>
    <scope>NUCLEOTIDE SEQUENCE [LARGE SCALE GENOMIC DNA]</scope>
    <source>
        <strain evidence="1 2">SS37A-Re</strain>
    </source>
</reference>